<organism evidence="1 2">
    <name type="scientific">Cellulomonas carbonis T26</name>
    <dbReference type="NCBI Taxonomy" id="947969"/>
    <lineage>
        <taxon>Bacteria</taxon>
        <taxon>Bacillati</taxon>
        <taxon>Actinomycetota</taxon>
        <taxon>Actinomycetes</taxon>
        <taxon>Micrococcales</taxon>
        <taxon>Cellulomonadaceae</taxon>
        <taxon>Cellulomonas</taxon>
    </lineage>
</organism>
<sequence>MIDRTSEVVPCHLDDFGWFNAADACYYSMLDPQPPSTDAAWQGRYPEGAVYRVICVDRVPGTNGGWAWLPTPPPGYGGISVTPAQLASRAVDQMALAGPAIGITVPPERVGLVGVPVWLWTEVTPTTWGPNSATASVPGLVVTATARVTQIVWDMGDGNSVLCPTAGTPWYEGGIESPTCDHIYDQPSFEQPNGAYTITATSTWDVAWSGGGASGSLTVTRSSSTTVRIGELQVLVTN</sequence>
<evidence type="ECO:0000313" key="1">
    <source>
        <dbReference type="EMBL" id="KGM11876.1"/>
    </source>
</evidence>
<keyword evidence="2" id="KW-1185">Reference proteome</keyword>
<dbReference type="RefSeq" id="WP_152605563.1">
    <property type="nucleotide sequence ID" value="NZ_AXCY01000012.1"/>
</dbReference>
<dbReference type="Proteomes" id="UP000029839">
    <property type="component" value="Unassembled WGS sequence"/>
</dbReference>
<accession>A0A0A0BVD2</accession>
<evidence type="ECO:0000313" key="2">
    <source>
        <dbReference type="Proteomes" id="UP000029839"/>
    </source>
</evidence>
<dbReference type="OrthoDB" id="3742379at2"/>
<dbReference type="EMBL" id="AXCY01000012">
    <property type="protein sequence ID" value="KGM11876.1"/>
    <property type="molecule type" value="Genomic_DNA"/>
</dbReference>
<name>A0A0A0BVD2_9CELL</name>
<protein>
    <submittedName>
        <fullName evidence="1">ATP/GTP-binding protein</fullName>
    </submittedName>
</protein>
<reference evidence="1 2" key="1">
    <citation type="submission" date="2013-08" db="EMBL/GenBank/DDBJ databases">
        <title>Genome sequencing of Cellulomonas carbonis T26.</title>
        <authorList>
            <person name="Chen F."/>
            <person name="Li Y."/>
            <person name="Wang G."/>
        </authorList>
    </citation>
    <scope>NUCLEOTIDE SEQUENCE [LARGE SCALE GENOMIC DNA]</scope>
    <source>
        <strain evidence="1 2">T26</strain>
    </source>
</reference>
<reference evidence="1 2" key="2">
    <citation type="journal article" date="2015" name="Stand. Genomic Sci.">
        <title>Draft genome sequence of Cellulomonas carbonis T26(T) and comparative analysis of six Cellulomonas genomes.</title>
        <authorList>
            <person name="Zhuang W."/>
            <person name="Zhang S."/>
            <person name="Xia X."/>
            <person name="Wang G."/>
        </authorList>
    </citation>
    <scope>NUCLEOTIDE SEQUENCE [LARGE SCALE GENOMIC DNA]</scope>
    <source>
        <strain evidence="1 2">T26</strain>
    </source>
</reference>
<comment type="caution">
    <text evidence="1">The sequence shown here is derived from an EMBL/GenBank/DDBJ whole genome shotgun (WGS) entry which is preliminary data.</text>
</comment>
<dbReference type="AlphaFoldDB" id="A0A0A0BVD2"/>
<proteinExistence type="predicted"/>
<gene>
    <name evidence="1" type="ORF">N868_04895</name>
</gene>